<proteinExistence type="predicted"/>
<evidence type="ECO:0000313" key="2">
    <source>
        <dbReference type="EMBL" id="XAI70270.1"/>
    </source>
</evidence>
<evidence type="ECO:0000256" key="1">
    <source>
        <dbReference type="SAM" id="MobiDB-lite"/>
    </source>
</evidence>
<name>A0AAU6W1R8_9VIRU</name>
<protein>
    <submittedName>
        <fullName evidence="2">Uncharacterized protein</fullName>
    </submittedName>
</protein>
<reference evidence="2" key="1">
    <citation type="journal article" date="2024" name="J. Gen. Virol.">
        <title>Novel phages of Pseudomonas syringae unveil numerous potential auxiliary metabolic genes.</title>
        <authorList>
            <person name="Feltin C."/>
            <person name="Garneau J.R."/>
            <person name="Morris C.E."/>
            <person name="Berard A."/>
            <person name="Torres-Barcelo C."/>
        </authorList>
    </citation>
    <scope>NUCLEOTIDE SEQUENCE</scope>
</reference>
<sequence>MLQPMKNERSRPAPEPKPFGNRKKSRRDHPDYRFPEQDHEHGTGTEASSITGEKQTLMARINRT</sequence>
<feature type="compositionally biased region" description="Polar residues" evidence="1">
    <location>
        <begin position="45"/>
        <end position="54"/>
    </location>
</feature>
<gene>
    <name evidence="2" type="ORF">Drael01_00040</name>
</gene>
<dbReference type="EMBL" id="PP179320">
    <property type="protein sequence ID" value="XAI70270.1"/>
    <property type="molecule type" value="Genomic_DNA"/>
</dbReference>
<feature type="region of interest" description="Disordered" evidence="1">
    <location>
        <begin position="1"/>
        <end position="64"/>
    </location>
</feature>
<feature type="compositionally biased region" description="Basic and acidic residues" evidence="1">
    <location>
        <begin position="28"/>
        <end position="43"/>
    </location>
</feature>
<accession>A0AAU6W1R8</accession>
<feature type="compositionally biased region" description="Basic and acidic residues" evidence="1">
    <location>
        <begin position="1"/>
        <end position="14"/>
    </location>
</feature>
<organism evidence="2">
    <name type="scientific">Pseudomonas phage Drael01</name>
    <dbReference type="NCBI Taxonomy" id="3138533"/>
    <lineage>
        <taxon>Viruses</taxon>
    </lineage>
</organism>